<dbReference type="Proteomes" id="UP000267536">
    <property type="component" value="Unassembled WGS sequence"/>
</dbReference>
<protein>
    <submittedName>
        <fullName evidence="1">Uncharacterized protein</fullName>
    </submittedName>
</protein>
<reference evidence="1 2" key="1">
    <citation type="submission" date="2018-11" db="EMBL/GenBank/DDBJ databases">
        <title>Draft genome sequence of Gordonia sp. RS15-1S isolated from rice stems.</title>
        <authorList>
            <person name="Muangham S."/>
        </authorList>
    </citation>
    <scope>NUCLEOTIDE SEQUENCE [LARGE SCALE GENOMIC DNA]</scope>
    <source>
        <strain evidence="1 2">RS15-1S</strain>
    </source>
</reference>
<evidence type="ECO:0000313" key="2">
    <source>
        <dbReference type="Proteomes" id="UP000267536"/>
    </source>
</evidence>
<proteinExistence type="predicted"/>
<accession>A0A3N4HFX0</accession>
<gene>
    <name evidence="1" type="ORF">EF294_03395</name>
</gene>
<keyword evidence="2" id="KW-1185">Reference proteome</keyword>
<name>A0A3N4HFX0_9ACTN</name>
<organism evidence="1 2">
    <name type="scientific">Gordonia oryzae</name>
    <dbReference type="NCBI Taxonomy" id="2487349"/>
    <lineage>
        <taxon>Bacteria</taxon>
        <taxon>Bacillati</taxon>
        <taxon>Actinomycetota</taxon>
        <taxon>Actinomycetes</taxon>
        <taxon>Mycobacteriales</taxon>
        <taxon>Gordoniaceae</taxon>
        <taxon>Gordonia</taxon>
    </lineage>
</organism>
<dbReference type="AlphaFoldDB" id="A0A3N4HFX0"/>
<sequence>MHPATRHLLDQFHFDHLRTDHLRRVSQQFHDLAHDLAEVLNDGPELSAGLRKLLEAKDCCVRQAVMDAQPKES</sequence>
<dbReference type="OrthoDB" id="3268964at2"/>
<comment type="caution">
    <text evidence="1">The sequence shown here is derived from an EMBL/GenBank/DDBJ whole genome shotgun (WGS) entry which is preliminary data.</text>
</comment>
<dbReference type="EMBL" id="RKMH01000002">
    <property type="protein sequence ID" value="RPA65794.1"/>
    <property type="molecule type" value="Genomic_DNA"/>
</dbReference>
<evidence type="ECO:0000313" key="1">
    <source>
        <dbReference type="EMBL" id="RPA65794.1"/>
    </source>
</evidence>